<dbReference type="AlphaFoldDB" id="A0A6A5S5E5"/>
<protein>
    <submittedName>
        <fullName evidence="2">Uncharacterized protein</fullName>
    </submittedName>
</protein>
<feature type="transmembrane region" description="Helical" evidence="1">
    <location>
        <begin position="40"/>
        <end position="58"/>
    </location>
</feature>
<keyword evidence="1" id="KW-0472">Membrane</keyword>
<accession>A0A6A5S5E5</accession>
<evidence type="ECO:0000256" key="1">
    <source>
        <dbReference type="SAM" id="Phobius"/>
    </source>
</evidence>
<keyword evidence="3" id="KW-1185">Reference proteome</keyword>
<evidence type="ECO:0000313" key="2">
    <source>
        <dbReference type="EMBL" id="KAF1935143.1"/>
    </source>
</evidence>
<evidence type="ECO:0000313" key="3">
    <source>
        <dbReference type="Proteomes" id="UP000800038"/>
    </source>
</evidence>
<proteinExistence type="predicted"/>
<keyword evidence="1" id="KW-1133">Transmembrane helix</keyword>
<dbReference type="OrthoDB" id="3868412at2759"/>
<organism evidence="2 3">
    <name type="scientific">Clathrospora elynae</name>
    <dbReference type="NCBI Taxonomy" id="706981"/>
    <lineage>
        <taxon>Eukaryota</taxon>
        <taxon>Fungi</taxon>
        <taxon>Dikarya</taxon>
        <taxon>Ascomycota</taxon>
        <taxon>Pezizomycotina</taxon>
        <taxon>Dothideomycetes</taxon>
        <taxon>Pleosporomycetidae</taxon>
        <taxon>Pleosporales</taxon>
        <taxon>Diademaceae</taxon>
        <taxon>Clathrospora</taxon>
    </lineage>
</organism>
<gene>
    <name evidence="2" type="ORF">EJ02DRAFT_389619</name>
</gene>
<dbReference type="EMBL" id="ML976307">
    <property type="protein sequence ID" value="KAF1935143.1"/>
    <property type="molecule type" value="Genomic_DNA"/>
</dbReference>
<reference evidence="2" key="1">
    <citation type="journal article" date="2020" name="Stud. Mycol.">
        <title>101 Dothideomycetes genomes: a test case for predicting lifestyles and emergence of pathogens.</title>
        <authorList>
            <person name="Haridas S."/>
            <person name="Albert R."/>
            <person name="Binder M."/>
            <person name="Bloem J."/>
            <person name="Labutti K."/>
            <person name="Salamov A."/>
            <person name="Andreopoulos B."/>
            <person name="Baker S."/>
            <person name="Barry K."/>
            <person name="Bills G."/>
            <person name="Bluhm B."/>
            <person name="Cannon C."/>
            <person name="Castanera R."/>
            <person name="Culley D."/>
            <person name="Daum C."/>
            <person name="Ezra D."/>
            <person name="Gonzalez J."/>
            <person name="Henrissat B."/>
            <person name="Kuo A."/>
            <person name="Liang C."/>
            <person name="Lipzen A."/>
            <person name="Lutzoni F."/>
            <person name="Magnuson J."/>
            <person name="Mondo S."/>
            <person name="Nolan M."/>
            <person name="Ohm R."/>
            <person name="Pangilinan J."/>
            <person name="Park H.-J."/>
            <person name="Ramirez L."/>
            <person name="Alfaro M."/>
            <person name="Sun H."/>
            <person name="Tritt A."/>
            <person name="Yoshinaga Y."/>
            <person name="Zwiers L.-H."/>
            <person name="Turgeon B."/>
            <person name="Goodwin S."/>
            <person name="Spatafora J."/>
            <person name="Crous P."/>
            <person name="Grigoriev I."/>
        </authorList>
    </citation>
    <scope>NUCLEOTIDE SEQUENCE</scope>
    <source>
        <strain evidence="2">CBS 161.51</strain>
    </source>
</reference>
<dbReference type="Proteomes" id="UP000800038">
    <property type="component" value="Unassembled WGS sequence"/>
</dbReference>
<feature type="transmembrane region" description="Helical" evidence="1">
    <location>
        <begin position="70"/>
        <end position="87"/>
    </location>
</feature>
<keyword evidence="1" id="KW-0812">Transmembrane</keyword>
<name>A0A6A5S5E5_9PLEO</name>
<sequence length="95" mass="10597">MNSTYDHRTLNPALPVRSAVLKQCTGGLVVRWVTTSESPLLYVFVAAFFLFARLILLACRDIVVEDGKGVVLADVVHLLGAFTRMWLKLTINYSL</sequence>